<dbReference type="AlphaFoldDB" id="A0A8X6XPH8"/>
<keyword evidence="2" id="KW-1185">Reference proteome</keyword>
<reference evidence="1" key="1">
    <citation type="submission" date="2020-08" db="EMBL/GenBank/DDBJ databases">
        <title>Multicomponent nature underlies the extraordinary mechanical properties of spider dragline silk.</title>
        <authorList>
            <person name="Kono N."/>
            <person name="Nakamura H."/>
            <person name="Mori M."/>
            <person name="Yoshida Y."/>
            <person name="Ohtoshi R."/>
            <person name="Malay A.D."/>
            <person name="Moran D.A.P."/>
            <person name="Tomita M."/>
            <person name="Numata K."/>
            <person name="Arakawa K."/>
        </authorList>
    </citation>
    <scope>NUCLEOTIDE SEQUENCE</scope>
</reference>
<evidence type="ECO:0000313" key="2">
    <source>
        <dbReference type="Proteomes" id="UP000886998"/>
    </source>
</evidence>
<gene>
    <name evidence="1" type="ORF">TNIN_103041</name>
</gene>
<accession>A0A8X6XPH8</accession>
<dbReference type="Proteomes" id="UP000886998">
    <property type="component" value="Unassembled WGS sequence"/>
</dbReference>
<dbReference type="EMBL" id="BMAV01011197">
    <property type="protein sequence ID" value="GFY56916.1"/>
    <property type="molecule type" value="Genomic_DNA"/>
</dbReference>
<name>A0A8X6XPH8_9ARAC</name>
<organism evidence="1 2">
    <name type="scientific">Trichonephila inaurata madagascariensis</name>
    <dbReference type="NCBI Taxonomy" id="2747483"/>
    <lineage>
        <taxon>Eukaryota</taxon>
        <taxon>Metazoa</taxon>
        <taxon>Ecdysozoa</taxon>
        <taxon>Arthropoda</taxon>
        <taxon>Chelicerata</taxon>
        <taxon>Arachnida</taxon>
        <taxon>Araneae</taxon>
        <taxon>Araneomorphae</taxon>
        <taxon>Entelegynae</taxon>
        <taxon>Araneoidea</taxon>
        <taxon>Nephilidae</taxon>
        <taxon>Trichonephila</taxon>
        <taxon>Trichonephila inaurata</taxon>
    </lineage>
</organism>
<evidence type="ECO:0000313" key="1">
    <source>
        <dbReference type="EMBL" id="GFY56916.1"/>
    </source>
</evidence>
<comment type="caution">
    <text evidence="1">The sequence shown here is derived from an EMBL/GenBank/DDBJ whole genome shotgun (WGS) entry which is preliminary data.</text>
</comment>
<proteinExistence type="predicted"/>
<sequence>MLMNDFNDIPTLRFITSHQFAIRLWNLRTIVNSISGFLDGIRGSHESHWKEIENKVKSIAESIVKIPGALKQDLHAIIIPTGLHIREMRTFAYYSPDIKSSDVEFPVKYWTLYGTVDTKQVEKFL</sequence>
<protein>
    <submittedName>
        <fullName evidence="1">Uncharacterized protein</fullName>
    </submittedName>
</protein>